<dbReference type="AlphaFoldDB" id="A0A6J6DDZ9"/>
<organism evidence="2">
    <name type="scientific">freshwater metagenome</name>
    <dbReference type="NCBI Taxonomy" id="449393"/>
    <lineage>
        <taxon>unclassified sequences</taxon>
        <taxon>metagenomes</taxon>
        <taxon>ecological metagenomes</taxon>
    </lineage>
</organism>
<gene>
    <name evidence="2" type="ORF">UFOPK1684_00047</name>
</gene>
<reference evidence="2" key="1">
    <citation type="submission" date="2020-05" db="EMBL/GenBank/DDBJ databases">
        <authorList>
            <person name="Chiriac C."/>
            <person name="Salcher M."/>
            <person name="Ghai R."/>
            <person name="Kavagutti S V."/>
        </authorList>
    </citation>
    <scope>NUCLEOTIDE SEQUENCE</scope>
</reference>
<dbReference type="EMBL" id="CAEZTM010000001">
    <property type="protein sequence ID" value="CAB4560483.1"/>
    <property type="molecule type" value="Genomic_DNA"/>
</dbReference>
<evidence type="ECO:0000313" key="2">
    <source>
        <dbReference type="EMBL" id="CAB4560483.1"/>
    </source>
</evidence>
<accession>A0A6J6DDZ9</accession>
<proteinExistence type="predicted"/>
<feature type="region of interest" description="Disordered" evidence="1">
    <location>
        <begin position="1"/>
        <end position="32"/>
    </location>
</feature>
<feature type="compositionally biased region" description="Basic and acidic residues" evidence="1">
    <location>
        <begin position="1"/>
        <end position="26"/>
    </location>
</feature>
<protein>
    <submittedName>
        <fullName evidence="2">Unannotated protein</fullName>
    </submittedName>
</protein>
<evidence type="ECO:0000256" key="1">
    <source>
        <dbReference type="SAM" id="MobiDB-lite"/>
    </source>
</evidence>
<name>A0A6J6DDZ9_9ZZZZ</name>
<sequence length="108" mass="11895">MTRQDLEQTLRREAEYAESHPDEPIREGSLVTHRGQRSRMLSIRMSESEFAALERVAGAFGVPVSRLAREWIAQKLATESSPSDLAELAEAVAVLAQRLSTLASSATN</sequence>